<evidence type="ECO:0000313" key="2">
    <source>
        <dbReference type="EMBL" id="KKB50496.1"/>
    </source>
</evidence>
<dbReference type="AlphaFoldDB" id="A0A0F5IXX8"/>
<protein>
    <recommendedName>
        <fullName evidence="4">SGNH hydrolase-type esterase domain-containing protein</fullName>
    </recommendedName>
</protein>
<dbReference type="GO" id="GO:0016788">
    <property type="term" value="F:hydrolase activity, acting on ester bonds"/>
    <property type="evidence" value="ECO:0007669"/>
    <property type="project" value="UniProtKB-ARBA"/>
</dbReference>
<dbReference type="InterPro" id="IPR036514">
    <property type="entry name" value="SGNH_hydro_sf"/>
</dbReference>
<organism evidence="2 3">
    <name type="scientific">Parabacteroides gordonii MS-1 = DSM 23371</name>
    <dbReference type="NCBI Taxonomy" id="1203610"/>
    <lineage>
        <taxon>Bacteria</taxon>
        <taxon>Pseudomonadati</taxon>
        <taxon>Bacteroidota</taxon>
        <taxon>Bacteroidia</taxon>
        <taxon>Bacteroidales</taxon>
        <taxon>Tannerellaceae</taxon>
        <taxon>Parabacteroides</taxon>
    </lineage>
</organism>
<proteinExistence type="predicted"/>
<accession>A0A0F5IXX8</accession>
<dbReference type="EMBL" id="AQHW01000020">
    <property type="protein sequence ID" value="KKB50496.1"/>
    <property type="molecule type" value="Genomic_DNA"/>
</dbReference>
<dbReference type="SUPFAM" id="SSF52266">
    <property type="entry name" value="SGNH hydrolase"/>
    <property type="match status" value="1"/>
</dbReference>
<sequence length="482" mass="54155">MNKEDNFGRLLVLLLITFCICLGLYYLPDQLFGQKIKKVDLLSDLRVKTQSLSMDSLRRQLEQPDTLQIDSVALRDSIIRSTGIDSAALALRDSLYNVMYSVQGADSLGTHIEDYSVGHIGLKRFFAALKKGKELKRPVRVAFLGDSFIEGDIVVADLRSALQKEFGGRGVGFVPIASVASQFRPTVEQWSEGWHTWSMLTDHDHGYTLSGMMFEPKGEKASVSVKTTNRYPELQTVSSLKFLYEQNTGTRMKLFCNGEPDTINELLPVTTEITQYERKGTFTEASFSFTETDGFRALGLALEDNSGIVVDNYSLRGNSGMILTRLDSARCRSLSKVRPYDLIILQYGLNVVSDSVLHYGWYSNRMVEAVRRVQVCFPEADVLLLGVSDRSHQEDGEFETMPAVLALLHTQRQIARKAGIPFWNTFGGMGGENSMVRFVENNWASKDYTHLSFRGGREIATALFKALLLEKEFYDEADKVVN</sequence>
<evidence type="ECO:0008006" key="4">
    <source>
        <dbReference type="Google" id="ProtNLM"/>
    </source>
</evidence>
<dbReference type="HOGENOM" id="CLU_026488_1_0_10"/>
<dbReference type="STRING" id="1203610.HMPREF1536_04032"/>
<dbReference type="Gene3D" id="3.40.50.1110">
    <property type="entry name" value="SGNH hydrolase"/>
    <property type="match status" value="1"/>
</dbReference>
<feature type="transmembrane region" description="Helical" evidence="1">
    <location>
        <begin position="7"/>
        <end position="27"/>
    </location>
</feature>
<keyword evidence="1" id="KW-1133">Transmembrane helix</keyword>
<keyword evidence="1" id="KW-0812">Transmembrane</keyword>
<dbReference type="Gene3D" id="2.60.120.1360">
    <property type="match status" value="1"/>
</dbReference>
<dbReference type="PATRIC" id="fig|1203610.3.peg.4109"/>
<comment type="caution">
    <text evidence="2">The sequence shown here is derived from an EMBL/GenBank/DDBJ whole genome shotgun (WGS) entry which is preliminary data.</text>
</comment>
<gene>
    <name evidence="2" type="ORF">HMPREF1536_04032</name>
</gene>
<dbReference type="RefSeq" id="WP_028729436.1">
    <property type="nucleotide sequence ID" value="NZ_KE386763.1"/>
</dbReference>
<keyword evidence="1" id="KW-0472">Membrane</keyword>
<dbReference type="Proteomes" id="UP000033035">
    <property type="component" value="Unassembled WGS sequence"/>
</dbReference>
<reference evidence="2 3" key="1">
    <citation type="submission" date="2013-04" db="EMBL/GenBank/DDBJ databases">
        <title>The Genome Sequence of Parabacteroides gordonii DSM 23371.</title>
        <authorList>
            <consortium name="The Broad Institute Genomics Platform"/>
            <person name="Earl A."/>
            <person name="Ward D."/>
            <person name="Feldgarden M."/>
            <person name="Gevers D."/>
            <person name="Martens E."/>
            <person name="Sakamoto M."/>
            <person name="Benno Y."/>
            <person name="Suzuki N."/>
            <person name="Matsunaga N."/>
            <person name="Koshihara K."/>
            <person name="Seki M."/>
            <person name="Komiya H."/>
            <person name="Walker B."/>
            <person name="Young S."/>
            <person name="Zeng Q."/>
            <person name="Gargeya S."/>
            <person name="Fitzgerald M."/>
            <person name="Haas B."/>
            <person name="Abouelleil A."/>
            <person name="Allen A.W."/>
            <person name="Alvarado L."/>
            <person name="Arachchi H.M."/>
            <person name="Berlin A.M."/>
            <person name="Chapman S.B."/>
            <person name="Gainer-Dewar J."/>
            <person name="Goldberg J."/>
            <person name="Griggs A."/>
            <person name="Gujja S."/>
            <person name="Hansen M."/>
            <person name="Howarth C."/>
            <person name="Imamovic A."/>
            <person name="Ireland A."/>
            <person name="Larimer J."/>
            <person name="McCowan C."/>
            <person name="Murphy C."/>
            <person name="Pearson M."/>
            <person name="Poon T.W."/>
            <person name="Priest M."/>
            <person name="Roberts A."/>
            <person name="Saif S."/>
            <person name="Shea T."/>
            <person name="Sisk P."/>
            <person name="Sykes S."/>
            <person name="Wortman J."/>
            <person name="Nusbaum C."/>
            <person name="Birren B."/>
        </authorList>
    </citation>
    <scope>NUCLEOTIDE SEQUENCE [LARGE SCALE GENOMIC DNA]</scope>
    <source>
        <strain evidence="2 3">MS-1</strain>
    </source>
</reference>
<name>A0A0F5IXX8_9BACT</name>
<evidence type="ECO:0000313" key="3">
    <source>
        <dbReference type="Proteomes" id="UP000033035"/>
    </source>
</evidence>
<keyword evidence="3" id="KW-1185">Reference proteome</keyword>
<evidence type="ECO:0000256" key="1">
    <source>
        <dbReference type="SAM" id="Phobius"/>
    </source>
</evidence>